<dbReference type="EMBL" id="JAWJWE010000038">
    <property type="protein sequence ID" value="KAK6623679.1"/>
    <property type="molecule type" value="Genomic_DNA"/>
</dbReference>
<dbReference type="GO" id="GO:0005737">
    <property type="term" value="C:cytoplasm"/>
    <property type="evidence" value="ECO:0007669"/>
    <property type="project" value="UniProtKB-SubCell"/>
</dbReference>
<dbReference type="GO" id="GO:0016485">
    <property type="term" value="P:protein processing"/>
    <property type="evidence" value="ECO:0007669"/>
    <property type="project" value="TreeGrafter"/>
</dbReference>
<dbReference type="EC" id="3.4.22.-" evidence="11"/>
<evidence type="ECO:0000256" key="4">
    <source>
        <dbReference type="ARBA" id="ARBA00022490"/>
    </source>
</evidence>
<dbReference type="Pfam" id="PF03416">
    <property type="entry name" value="Peptidase_C54"/>
    <property type="match status" value="1"/>
</dbReference>
<evidence type="ECO:0000256" key="11">
    <source>
        <dbReference type="RuleBase" id="RU363115"/>
    </source>
</evidence>
<comment type="catalytic activity">
    <reaction evidence="10">
        <text>[protein]-C-terminal L-amino acid-glycyl-phosphatidylethanolamide + H2O = [protein]-C-terminal L-amino acid-glycine + a 1,2-diacyl-sn-glycero-3-phosphoethanolamine</text>
        <dbReference type="Rhea" id="RHEA:67548"/>
        <dbReference type="Rhea" id="RHEA-COMP:17323"/>
        <dbReference type="Rhea" id="RHEA-COMP:17324"/>
        <dbReference type="ChEBI" id="CHEBI:15377"/>
        <dbReference type="ChEBI" id="CHEBI:64612"/>
        <dbReference type="ChEBI" id="CHEBI:172940"/>
        <dbReference type="ChEBI" id="CHEBI:172941"/>
    </reaction>
    <physiologicalReaction direction="left-to-right" evidence="10">
        <dbReference type="Rhea" id="RHEA:67549"/>
    </physiologicalReaction>
</comment>
<evidence type="ECO:0000256" key="1">
    <source>
        <dbReference type="ARBA" id="ARBA00004496"/>
    </source>
</evidence>
<evidence type="ECO:0000256" key="6">
    <source>
        <dbReference type="ARBA" id="ARBA00022801"/>
    </source>
</evidence>
<comment type="subcellular location">
    <subcellularLocation>
        <location evidence="1 11">Cytoplasm</location>
    </subcellularLocation>
</comment>
<comment type="function">
    <text evidence="11">Cysteine protease that plays a key role in autophagy by mediating both proteolytic activation and delipidation of ATG8 family proteins.</text>
</comment>
<keyword evidence="4 11" id="KW-0963">Cytoplasm</keyword>
<dbReference type="GO" id="GO:0000423">
    <property type="term" value="P:mitophagy"/>
    <property type="evidence" value="ECO:0007669"/>
    <property type="project" value="TreeGrafter"/>
</dbReference>
<evidence type="ECO:0000259" key="12">
    <source>
        <dbReference type="Pfam" id="PF03416"/>
    </source>
</evidence>
<dbReference type="GO" id="GO:0000045">
    <property type="term" value="P:autophagosome assembly"/>
    <property type="evidence" value="ECO:0007669"/>
    <property type="project" value="TreeGrafter"/>
</dbReference>
<keyword evidence="5 11" id="KW-0645">Protease</keyword>
<comment type="similarity">
    <text evidence="2 11">Belongs to the peptidase C54 family.</text>
</comment>
<dbReference type="SUPFAM" id="SSF54001">
    <property type="entry name" value="Cysteine proteinases"/>
    <property type="match status" value="1"/>
</dbReference>
<dbReference type="GO" id="GO:0035973">
    <property type="term" value="P:aggrephagy"/>
    <property type="evidence" value="ECO:0007669"/>
    <property type="project" value="TreeGrafter"/>
</dbReference>
<keyword evidence="8 11" id="KW-0653">Protein transport</keyword>
<evidence type="ECO:0000256" key="10">
    <source>
        <dbReference type="ARBA" id="ARBA00029362"/>
    </source>
</evidence>
<evidence type="ECO:0000256" key="8">
    <source>
        <dbReference type="ARBA" id="ARBA00022927"/>
    </source>
</evidence>
<accession>A0AAN8P8N2</accession>
<keyword evidence="6 11" id="KW-0378">Hydrolase</keyword>
<dbReference type="Proteomes" id="UP001359485">
    <property type="component" value="Unassembled WGS sequence"/>
</dbReference>
<evidence type="ECO:0000313" key="14">
    <source>
        <dbReference type="EMBL" id="KAK6623679.1"/>
    </source>
</evidence>
<dbReference type="AlphaFoldDB" id="A0AAN8P8N2"/>
<organism evidence="14 16">
    <name type="scientific">Polyplax serrata</name>
    <name type="common">Common mouse louse</name>
    <dbReference type="NCBI Taxonomy" id="468196"/>
    <lineage>
        <taxon>Eukaryota</taxon>
        <taxon>Metazoa</taxon>
        <taxon>Ecdysozoa</taxon>
        <taxon>Arthropoda</taxon>
        <taxon>Hexapoda</taxon>
        <taxon>Insecta</taxon>
        <taxon>Pterygota</taxon>
        <taxon>Neoptera</taxon>
        <taxon>Paraneoptera</taxon>
        <taxon>Psocodea</taxon>
        <taxon>Troctomorpha</taxon>
        <taxon>Phthiraptera</taxon>
        <taxon>Anoplura</taxon>
        <taxon>Polyplacidae</taxon>
        <taxon>Polyplax</taxon>
    </lineage>
</organism>
<keyword evidence="15" id="KW-1185">Reference proteome</keyword>
<dbReference type="InterPro" id="IPR038765">
    <property type="entry name" value="Papain-like_cys_pep_sf"/>
</dbReference>
<evidence type="ECO:0000256" key="2">
    <source>
        <dbReference type="ARBA" id="ARBA00010958"/>
    </source>
</evidence>
<evidence type="ECO:0000256" key="9">
    <source>
        <dbReference type="ARBA" id="ARBA00023006"/>
    </source>
</evidence>
<evidence type="ECO:0000313" key="15">
    <source>
        <dbReference type="Proteomes" id="UP001359485"/>
    </source>
</evidence>
<keyword evidence="3" id="KW-0813">Transport</keyword>
<comment type="caution">
    <text evidence="14">The sequence shown here is derived from an EMBL/GenBank/DDBJ whole genome shotgun (WGS) entry which is preliminary data.</text>
</comment>
<dbReference type="EMBL" id="JAWJWF010000049">
    <property type="protein sequence ID" value="KAK6619031.1"/>
    <property type="molecule type" value="Genomic_DNA"/>
</dbReference>
<evidence type="ECO:0000256" key="7">
    <source>
        <dbReference type="ARBA" id="ARBA00022807"/>
    </source>
</evidence>
<dbReference type="PANTHER" id="PTHR22624:SF49">
    <property type="entry name" value="CYSTEINE PROTEASE"/>
    <property type="match status" value="1"/>
</dbReference>
<name>A0AAN8P8N2_POLSC</name>
<feature type="domain" description="Peptidase C54 catalytic" evidence="12">
    <location>
        <begin position="43"/>
        <end position="329"/>
    </location>
</feature>
<dbReference type="GO" id="GO:0004197">
    <property type="term" value="F:cysteine-type endopeptidase activity"/>
    <property type="evidence" value="ECO:0007669"/>
    <property type="project" value="TreeGrafter"/>
</dbReference>
<keyword evidence="7" id="KW-0788">Thiol protease</keyword>
<evidence type="ECO:0000313" key="16">
    <source>
        <dbReference type="Proteomes" id="UP001372834"/>
    </source>
</evidence>
<evidence type="ECO:0000256" key="3">
    <source>
        <dbReference type="ARBA" id="ARBA00022448"/>
    </source>
</evidence>
<protein>
    <recommendedName>
        <fullName evidence="11">Cysteine protease</fullName>
        <ecNumber evidence="11">3.4.22.-</ecNumber>
    </recommendedName>
</protein>
<dbReference type="GO" id="GO:0015031">
    <property type="term" value="P:protein transport"/>
    <property type="evidence" value="ECO:0007669"/>
    <property type="project" value="UniProtKB-KW"/>
</dbReference>
<sequence length="384" mass="43795">MDLIFEAALTHDTSSSELDDIPQTREPVWILGRKYDAGRDVRAIRSDIKSKLWFTYRKGFAPIGDSGLTSDKGWGCMLRCGQMVLAQALICLHLGRDWRWKKDSKEPEYLRILKMFEDTKTATYSIHQIALTGVSEGKEVGQWFGPNTVTQVLKKLSVYDKWSSIIIHVALDNTIVINDIKSLCLRNEQIVIDGQTTRSEPSFFSSLKKWKPLLLVVPLRLGLSEINPVYLSGLKTCFTFRQSLGVIGGKPNHALYFIGCVGEHIIYLDPHTTQPVSIVDDKELSYEKTADLSYHCLRASRSRILDMDPSVAVCFFCSSELEFDILCQQIQEKLIRSEKQPLFEIAQNRPKHWTPAEEPEEQTLELQDLERSFENSDEDFVLLG</sequence>
<dbReference type="InterPro" id="IPR046792">
    <property type="entry name" value="Peptidase_C54_cat"/>
</dbReference>
<dbReference type="Proteomes" id="UP001372834">
    <property type="component" value="Unassembled WGS sequence"/>
</dbReference>
<keyword evidence="9 11" id="KW-0072">Autophagy</keyword>
<reference evidence="14 16" key="1">
    <citation type="submission" date="2023-10" db="EMBL/GenBank/DDBJ databases">
        <title>Genomes of two closely related lineages of the louse Polyplax serrata with different host specificities.</title>
        <authorList>
            <person name="Martinu J."/>
            <person name="Tarabai H."/>
            <person name="Stefka J."/>
            <person name="Hypsa V."/>
        </authorList>
    </citation>
    <scope>NUCLEOTIDE SEQUENCE [LARGE SCALE GENOMIC DNA]</scope>
    <source>
        <strain evidence="13">98ZLc_SE</strain>
        <strain evidence="14">HR10_N</strain>
    </source>
</reference>
<dbReference type="GO" id="GO:0034727">
    <property type="term" value="P:piecemeal microautophagy of the nucleus"/>
    <property type="evidence" value="ECO:0007669"/>
    <property type="project" value="TreeGrafter"/>
</dbReference>
<proteinExistence type="inferred from homology"/>
<evidence type="ECO:0000256" key="5">
    <source>
        <dbReference type="ARBA" id="ARBA00022670"/>
    </source>
</evidence>
<dbReference type="PANTHER" id="PTHR22624">
    <property type="entry name" value="CYSTEINE PROTEASE ATG4"/>
    <property type="match status" value="1"/>
</dbReference>
<gene>
    <name evidence="14" type="ORF">RUM43_009531</name>
    <name evidence="13" type="ORF">RUM44_003413</name>
</gene>
<evidence type="ECO:0000313" key="13">
    <source>
        <dbReference type="EMBL" id="KAK6619031.1"/>
    </source>
</evidence>
<dbReference type="InterPro" id="IPR005078">
    <property type="entry name" value="Peptidase_C54"/>
</dbReference>
<dbReference type="GO" id="GO:0019786">
    <property type="term" value="F:protein-phosphatidylethanolamide deconjugating activity"/>
    <property type="evidence" value="ECO:0007669"/>
    <property type="project" value="InterPro"/>
</dbReference>